<feature type="signal peptide" evidence="6">
    <location>
        <begin position="1"/>
        <end position="20"/>
    </location>
</feature>
<evidence type="ECO:0000256" key="1">
    <source>
        <dbReference type="ARBA" id="ARBA00004442"/>
    </source>
</evidence>
<dbReference type="Gene3D" id="1.25.40.390">
    <property type="match status" value="1"/>
</dbReference>
<dbReference type="AlphaFoldDB" id="A0A413VVG8"/>
<accession>A0A413VVG8</accession>
<evidence type="ECO:0000256" key="6">
    <source>
        <dbReference type="SAM" id="SignalP"/>
    </source>
</evidence>
<evidence type="ECO:0000256" key="3">
    <source>
        <dbReference type="ARBA" id="ARBA00022729"/>
    </source>
</evidence>
<sequence>MKKINIIYLFLMLAVLGACLDEDPKYTTNSKVVYSDEQSAQMALTGIYGLMAVQGSFAQLLPEINTEASGLCWTSYNTSDNRCQYTAGAIPTENEFNNLVWGALYQAIANCNIFIKACEDGESADWSTKANMVAQAKFMRGVCYYVLYSFYGGVPLRLTPSDRESLAVSRATRQQTIDQIIKDWTEAAVDLDETSSLASNKPTAPNKYSAYAYLAKLYWVMGCNAWAAENGDYWATGVLKQTWPEMQTSDVYFKKAKEYGDLVLDKSDFDLEPDFNTLYNGTRLSFSKEFVFVIDATKNTTENVGYNSLHWTFSPQNSSQGETWGRSQPNKSFYDWAHGTYQDDPRLKVTFISKWVKYVNKMPSDEWQAAYPYVTKSFNDTTWVDSIVRPGRPPIKVPIVTTHKELVDSIDYINGGYEDPTNPKVEELDSLLREAYCKTKGPSDWNINDWPYFGKYMTNDCSGRYANNNLYVYRFADFLLLMADVENELGNTGTAISLVNKVLQRARNSAKPIATYPKDLSATLSKEAVREYIFHERLFELAAEFDGFTDTRRRGIEWRKKLLERNNNHHITSACYHYGLENNYAAPWREYWYPSDGEEDWNTYLIRNQLIPIPQMELTTNDMISIEDQNPGYSK</sequence>
<feature type="domain" description="SusD-like N-terminal" evidence="8">
    <location>
        <begin position="59"/>
        <end position="218"/>
    </location>
</feature>
<feature type="domain" description="RagB/SusD" evidence="7">
    <location>
        <begin position="324"/>
        <end position="633"/>
    </location>
</feature>
<dbReference type="InterPro" id="IPR012944">
    <property type="entry name" value="SusD_RagB_dom"/>
</dbReference>
<evidence type="ECO:0000313" key="9">
    <source>
        <dbReference type="EMBL" id="RHB37521.1"/>
    </source>
</evidence>
<proteinExistence type="inferred from homology"/>
<dbReference type="EMBL" id="QSGO01000002">
    <property type="protein sequence ID" value="RHB37521.1"/>
    <property type="molecule type" value="Genomic_DNA"/>
</dbReference>
<dbReference type="Pfam" id="PF14322">
    <property type="entry name" value="SusD-like_3"/>
    <property type="match status" value="1"/>
</dbReference>
<evidence type="ECO:0000256" key="5">
    <source>
        <dbReference type="ARBA" id="ARBA00023237"/>
    </source>
</evidence>
<comment type="subcellular location">
    <subcellularLocation>
        <location evidence="1">Cell outer membrane</location>
    </subcellularLocation>
</comment>
<dbReference type="RefSeq" id="WP_025867984.1">
    <property type="nucleotide sequence ID" value="NZ_CABJFV010000002.1"/>
</dbReference>
<dbReference type="GO" id="GO:0009279">
    <property type="term" value="C:cell outer membrane"/>
    <property type="evidence" value="ECO:0007669"/>
    <property type="project" value="UniProtKB-SubCell"/>
</dbReference>
<keyword evidence="5" id="KW-0998">Cell outer membrane</keyword>
<comment type="similarity">
    <text evidence="2">Belongs to the SusD family.</text>
</comment>
<evidence type="ECO:0000259" key="7">
    <source>
        <dbReference type="Pfam" id="PF07980"/>
    </source>
</evidence>
<dbReference type="InterPro" id="IPR011990">
    <property type="entry name" value="TPR-like_helical_dom_sf"/>
</dbReference>
<dbReference type="InterPro" id="IPR033985">
    <property type="entry name" value="SusD-like_N"/>
</dbReference>
<evidence type="ECO:0000256" key="2">
    <source>
        <dbReference type="ARBA" id="ARBA00006275"/>
    </source>
</evidence>
<organism evidence="9 10">
    <name type="scientific">Bacteroides nordii</name>
    <dbReference type="NCBI Taxonomy" id="291645"/>
    <lineage>
        <taxon>Bacteria</taxon>
        <taxon>Pseudomonadati</taxon>
        <taxon>Bacteroidota</taxon>
        <taxon>Bacteroidia</taxon>
        <taxon>Bacteroidales</taxon>
        <taxon>Bacteroidaceae</taxon>
        <taxon>Bacteroides</taxon>
    </lineage>
</organism>
<evidence type="ECO:0000313" key="10">
    <source>
        <dbReference type="Proteomes" id="UP000284379"/>
    </source>
</evidence>
<gene>
    <name evidence="9" type="ORF">DW888_02780</name>
</gene>
<dbReference type="Proteomes" id="UP000284379">
    <property type="component" value="Unassembled WGS sequence"/>
</dbReference>
<comment type="caution">
    <text evidence="9">The sequence shown here is derived from an EMBL/GenBank/DDBJ whole genome shotgun (WGS) entry which is preliminary data.</text>
</comment>
<dbReference type="Pfam" id="PF07980">
    <property type="entry name" value="SusD_RagB"/>
    <property type="match status" value="1"/>
</dbReference>
<evidence type="ECO:0000259" key="8">
    <source>
        <dbReference type="Pfam" id="PF14322"/>
    </source>
</evidence>
<keyword evidence="3 6" id="KW-0732">Signal</keyword>
<reference evidence="9 10" key="1">
    <citation type="submission" date="2018-08" db="EMBL/GenBank/DDBJ databases">
        <title>A genome reference for cultivated species of the human gut microbiota.</title>
        <authorList>
            <person name="Zou Y."/>
            <person name="Xue W."/>
            <person name="Luo G."/>
        </authorList>
    </citation>
    <scope>NUCLEOTIDE SEQUENCE [LARGE SCALE GENOMIC DNA]</scope>
    <source>
        <strain evidence="9 10">AM40-30BH</strain>
    </source>
</reference>
<feature type="chain" id="PRO_5018975972" evidence="6">
    <location>
        <begin position="21"/>
        <end position="635"/>
    </location>
</feature>
<evidence type="ECO:0000256" key="4">
    <source>
        <dbReference type="ARBA" id="ARBA00023136"/>
    </source>
</evidence>
<dbReference type="PROSITE" id="PS51257">
    <property type="entry name" value="PROKAR_LIPOPROTEIN"/>
    <property type="match status" value="1"/>
</dbReference>
<dbReference type="GeneID" id="69500674"/>
<protein>
    <submittedName>
        <fullName evidence="9">RagB/SusD family nutrient uptake outer membrane protein</fullName>
    </submittedName>
</protein>
<name>A0A413VVG8_9BACE</name>
<dbReference type="SUPFAM" id="SSF48452">
    <property type="entry name" value="TPR-like"/>
    <property type="match status" value="1"/>
</dbReference>
<keyword evidence="4" id="KW-0472">Membrane</keyword>